<evidence type="ECO:0000313" key="5">
    <source>
        <dbReference type="EMBL" id="TDD83465.1"/>
    </source>
</evidence>
<organism evidence="5 6">
    <name type="scientific">Saccharopolyspora karakumensis</name>
    <dbReference type="NCBI Taxonomy" id="2530386"/>
    <lineage>
        <taxon>Bacteria</taxon>
        <taxon>Bacillati</taxon>
        <taxon>Actinomycetota</taxon>
        <taxon>Actinomycetes</taxon>
        <taxon>Pseudonocardiales</taxon>
        <taxon>Pseudonocardiaceae</taxon>
        <taxon>Saccharopolyspora</taxon>
    </lineage>
</organism>
<dbReference type="SUPFAM" id="SSF46785">
    <property type="entry name" value="Winged helix' DNA-binding domain"/>
    <property type="match status" value="1"/>
</dbReference>
<dbReference type="EMBL" id="SMLA01000053">
    <property type="protein sequence ID" value="TDD83465.1"/>
    <property type="molecule type" value="Genomic_DNA"/>
</dbReference>
<dbReference type="InterPro" id="IPR036388">
    <property type="entry name" value="WH-like_DNA-bd_sf"/>
</dbReference>
<dbReference type="InterPro" id="IPR011711">
    <property type="entry name" value="GntR_C"/>
</dbReference>
<evidence type="ECO:0000313" key="6">
    <source>
        <dbReference type="Proteomes" id="UP000294723"/>
    </source>
</evidence>
<dbReference type="GO" id="GO:0003677">
    <property type="term" value="F:DNA binding"/>
    <property type="evidence" value="ECO:0007669"/>
    <property type="project" value="UniProtKB-KW"/>
</dbReference>
<dbReference type="RefSeq" id="WP_132685665.1">
    <property type="nucleotide sequence ID" value="NZ_SMLA01000053.1"/>
</dbReference>
<reference evidence="5 6" key="1">
    <citation type="submission" date="2019-03" db="EMBL/GenBank/DDBJ databases">
        <title>Draft genome sequences of novel Actinobacteria.</title>
        <authorList>
            <person name="Sahin N."/>
            <person name="Ay H."/>
            <person name="Saygin H."/>
        </authorList>
    </citation>
    <scope>NUCLEOTIDE SEQUENCE [LARGE SCALE GENOMIC DNA]</scope>
    <source>
        <strain evidence="5 6">5K548</strain>
    </source>
</reference>
<keyword evidence="6" id="KW-1185">Reference proteome</keyword>
<dbReference type="PANTHER" id="PTHR43537">
    <property type="entry name" value="TRANSCRIPTIONAL REGULATOR, GNTR FAMILY"/>
    <property type="match status" value="1"/>
</dbReference>
<dbReference type="CDD" id="cd07377">
    <property type="entry name" value="WHTH_GntR"/>
    <property type="match status" value="1"/>
</dbReference>
<dbReference type="Gene3D" id="1.20.120.530">
    <property type="entry name" value="GntR ligand-binding domain-like"/>
    <property type="match status" value="1"/>
</dbReference>
<dbReference type="SUPFAM" id="SSF48008">
    <property type="entry name" value="GntR ligand-binding domain-like"/>
    <property type="match status" value="1"/>
</dbReference>
<evidence type="ECO:0000256" key="3">
    <source>
        <dbReference type="ARBA" id="ARBA00023163"/>
    </source>
</evidence>
<proteinExistence type="predicted"/>
<dbReference type="SMART" id="SM00895">
    <property type="entry name" value="FCD"/>
    <property type="match status" value="1"/>
</dbReference>
<dbReference type="GO" id="GO:0003700">
    <property type="term" value="F:DNA-binding transcription factor activity"/>
    <property type="evidence" value="ECO:0007669"/>
    <property type="project" value="InterPro"/>
</dbReference>
<accession>A0A4R5BD31</accession>
<evidence type="ECO:0000256" key="2">
    <source>
        <dbReference type="ARBA" id="ARBA00023125"/>
    </source>
</evidence>
<protein>
    <submittedName>
        <fullName evidence="5">GntR family transcriptional regulator</fullName>
    </submittedName>
</protein>
<dbReference type="AlphaFoldDB" id="A0A4R5BD31"/>
<dbReference type="PANTHER" id="PTHR43537:SF51">
    <property type="entry name" value="HTH-TYPE TRANSCRIPTIONAL REGULATOR LGOR-RELATED"/>
    <property type="match status" value="1"/>
</dbReference>
<keyword evidence="3" id="KW-0804">Transcription</keyword>
<dbReference type="Pfam" id="PF00392">
    <property type="entry name" value="GntR"/>
    <property type="match status" value="1"/>
</dbReference>
<dbReference type="InterPro" id="IPR000524">
    <property type="entry name" value="Tscrpt_reg_HTH_GntR"/>
</dbReference>
<dbReference type="Proteomes" id="UP000294723">
    <property type="component" value="Unassembled WGS sequence"/>
</dbReference>
<comment type="caution">
    <text evidence="5">The sequence shown here is derived from an EMBL/GenBank/DDBJ whole genome shotgun (WGS) entry which is preliminary data.</text>
</comment>
<gene>
    <name evidence="5" type="ORF">E1202_25480</name>
</gene>
<feature type="domain" description="HTH gntR-type" evidence="4">
    <location>
        <begin position="12"/>
        <end position="79"/>
    </location>
</feature>
<keyword evidence="1" id="KW-0805">Transcription regulation</keyword>
<dbReference type="Pfam" id="PF07729">
    <property type="entry name" value="FCD"/>
    <property type="match status" value="1"/>
</dbReference>
<evidence type="ECO:0000259" key="4">
    <source>
        <dbReference type="PROSITE" id="PS50949"/>
    </source>
</evidence>
<sequence length="245" mass="27352">MAFEGFKSISLSTASTNIVQQIRASILDGALPPGTQLNEKQLADQFAISRGPVREAMQRLIQEGLLRSEPHRGTFVVQLDAGDVADIYLGRRAVEHTAVMRLLRWEGTDVDKTIEELEASLDEMNAAVESGDDRGAVAADMRFHTILVDAARSQRLSRMYHTLVAEAVLSMASLADKYPDWRATVVREHREILDALRQRDENETLRILDEHFVLDDCLSYRGVMSHYLDPTRSSLGAAEASVRSE</sequence>
<dbReference type="SMART" id="SM00345">
    <property type="entry name" value="HTH_GNTR"/>
    <property type="match status" value="1"/>
</dbReference>
<dbReference type="Gene3D" id="1.10.10.10">
    <property type="entry name" value="Winged helix-like DNA-binding domain superfamily/Winged helix DNA-binding domain"/>
    <property type="match status" value="1"/>
</dbReference>
<dbReference type="InterPro" id="IPR036390">
    <property type="entry name" value="WH_DNA-bd_sf"/>
</dbReference>
<dbReference type="InterPro" id="IPR008920">
    <property type="entry name" value="TF_FadR/GntR_C"/>
</dbReference>
<dbReference type="PRINTS" id="PR00035">
    <property type="entry name" value="HTHGNTR"/>
</dbReference>
<dbReference type="PROSITE" id="PS50949">
    <property type="entry name" value="HTH_GNTR"/>
    <property type="match status" value="1"/>
</dbReference>
<evidence type="ECO:0000256" key="1">
    <source>
        <dbReference type="ARBA" id="ARBA00023015"/>
    </source>
</evidence>
<name>A0A4R5BD31_9PSEU</name>
<keyword evidence="2" id="KW-0238">DNA-binding</keyword>